<name>A0A317PV47_9HYPH</name>
<proteinExistence type="predicted"/>
<dbReference type="EMBL" id="QGTR01000001">
    <property type="protein sequence ID" value="PWW04136.1"/>
    <property type="molecule type" value="Genomic_DNA"/>
</dbReference>
<feature type="domain" description="Ribbon-helix-helix" evidence="1">
    <location>
        <begin position="11"/>
        <end position="70"/>
    </location>
</feature>
<dbReference type="RefSeq" id="WP_110030603.1">
    <property type="nucleotide sequence ID" value="NZ_QGTR01000001.1"/>
</dbReference>
<protein>
    <submittedName>
        <fullName evidence="2">Putative DNA-binding ribbon-helix-helix protein</fullName>
    </submittedName>
</protein>
<dbReference type="InterPro" id="IPR038268">
    <property type="entry name" value="RHH_sf"/>
</dbReference>
<gene>
    <name evidence="2" type="ORF">DFR52_101827</name>
</gene>
<dbReference type="Pfam" id="PF13467">
    <property type="entry name" value="RHH_4"/>
    <property type="match status" value="1"/>
</dbReference>
<accession>A0A317PV47</accession>
<organism evidence="2 3">
    <name type="scientific">Hoeflea marina</name>
    <dbReference type="NCBI Taxonomy" id="274592"/>
    <lineage>
        <taxon>Bacteria</taxon>
        <taxon>Pseudomonadati</taxon>
        <taxon>Pseudomonadota</taxon>
        <taxon>Alphaproteobacteria</taxon>
        <taxon>Hyphomicrobiales</taxon>
        <taxon>Rhizobiaceae</taxon>
        <taxon>Hoeflea</taxon>
    </lineage>
</organism>
<evidence type="ECO:0000259" key="1">
    <source>
        <dbReference type="Pfam" id="PF13467"/>
    </source>
</evidence>
<reference evidence="2 3" key="1">
    <citation type="submission" date="2018-05" db="EMBL/GenBank/DDBJ databases">
        <title>Genomic Encyclopedia of Type Strains, Phase IV (KMG-IV): sequencing the most valuable type-strain genomes for metagenomic binning, comparative biology and taxonomic classification.</title>
        <authorList>
            <person name="Goeker M."/>
        </authorList>
    </citation>
    <scope>NUCLEOTIDE SEQUENCE [LARGE SCALE GENOMIC DNA]</scope>
    <source>
        <strain evidence="2 3">DSM 16791</strain>
    </source>
</reference>
<dbReference type="OrthoDB" id="7336664at2"/>
<dbReference type="InterPro" id="IPR027373">
    <property type="entry name" value="RHH_dom"/>
</dbReference>
<evidence type="ECO:0000313" key="3">
    <source>
        <dbReference type="Proteomes" id="UP000246352"/>
    </source>
</evidence>
<evidence type="ECO:0000313" key="2">
    <source>
        <dbReference type="EMBL" id="PWW04136.1"/>
    </source>
</evidence>
<dbReference type="GO" id="GO:0003677">
    <property type="term" value="F:DNA binding"/>
    <property type="evidence" value="ECO:0007669"/>
    <property type="project" value="UniProtKB-KW"/>
</dbReference>
<dbReference type="Proteomes" id="UP000246352">
    <property type="component" value="Unassembled WGS sequence"/>
</dbReference>
<keyword evidence="2" id="KW-0238">DNA-binding</keyword>
<sequence length="194" mass="21512">MTSNYATPHFRAVNSRGARRGIRLENIFWSAIEDITRRQGISVGAYFDRIEGEVLSEAGFSSRVRSAVANDLVSRLRDLERVNSRERAFALVLASPAPAFLLTDDKRIVRYNQAFFRFIQQHFSGVADADVLRSMVLSLDVQIGEVLSRLQAEPGRPVVAGFAIGIGERRARGRLNMVLASVNDAGMILAYVTP</sequence>
<comment type="caution">
    <text evidence="2">The sequence shown here is derived from an EMBL/GenBank/DDBJ whole genome shotgun (WGS) entry which is preliminary data.</text>
</comment>
<dbReference type="AlphaFoldDB" id="A0A317PV47"/>
<dbReference type="Gene3D" id="1.10.3990.20">
    <property type="entry name" value="protein bp1543"/>
    <property type="match status" value="1"/>
</dbReference>
<keyword evidence="3" id="KW-1185">Reference proteome</keyword>